<sequence>MTYSSATHAHSVNPATGETLAAYPWATSGDVERAIVQADIGFRQWRRESVAHRAQKLRD</sequence>
<keyword evidence="1" id="KW-0560">Oxidoreductase</keyword>
<organism evidence="3 4">
    <name type="scientific">Klebsiella aerogenes</name>
    <name type="common">Enterobacter aerogenes</name>
    <dbReference type="NCBI Taxonomy" id="548"/>
    <lineage>
        <taxon>Bacteria</taxon>
        <taxon>Pseudomonadati</taxon>
        <taxon>Pseudomonadota</taxon>
        <taxon>Gammaproteobacteria</taxon>
        <taxon>Enterobacterales</taxon>
        <taxon>Enterobacteriaceae</taxon>
        <taxon>Klebsiella/Raoultella group</taxon>
        <taxon>Klebsiella</taxon>
    </lineage>
</organism>
<dbReference type="Pfam" id="PF00171">
    <property type="entry name" value="Aldedh"/>
    <property type="match status" value="1"/>
</dbReference>
<protein>
    <submittedName>
        <fullName evidence="3">Aldehyde dehydrogenase family protein</fullName>
    </submittedName>
</protein>
<dbReference type="AlphaFoldDB" id="A0AAW9EH55"/>
<feature type="non-terminal residue" evidence="3">
    <location>
        <position position="59"/>
    </location>
</feature>
<evidence type="ECO:0000313" key="3">
    <source>
        <dbReference type="EMBL" id="MDX7019078.1"/>
    </source>
</evidence>
<evidence type="ECO:0000259" key="2">
    <source>
        <dbReference type="Pfam" id="PF00171"/>
    </source>
</evidence>
<dbReference type="Proteomes" id="UP001279012">
    <property type="component" value="Unassembled WGS sequence"/>
</dbReference>
<accession>A0AAW9EH55</accession>
<comment type="caution">
    <text evidence="3">The sequence shown here is derived from an EMBL/GenBank/DDBJ whole genome shotgun (WGS) entry which is preliminary data.</text>
</comment>
<dbReference type="InterPro" id="IPR015590">
    <property type="entry name" value="Aldehyde_DH_dom"/>
</dbReference>
<proteinExistence type="predicted"/>
<reference evidence="3" key="1">
    <citation type="submission" date="2023-11" db="EMBL/GenBank/DDBJ databases">
        <title>Detection of rare carbapenemases in Enterobacterales - comparison of two colorimetric and two CIM-based carbapenemase assays.</title>
        <authorList>
            <person name="Schaffarczyk L."/>
            <person name="Noster J."/>
            <person name="Stelzer Y."/>
            <person name="Sattler J."/>
            <person name="Gatermann S."/>
            <person name="Hamprecht A."/>
        </authorList>
    </citation>
    <scope>NUCLEOTIDE SEQUENCE</scope>
    <source>
        <strain evidence="3">CIM-Cont-037</strain>
    </source>
</reference>
<evidence type="ECO:0000313" key="4">
    <source>
        <dbReference type="Proteomes" id="UP001279012"/>
    </source>
</evidence>
<name>A0AAW9EH55_KLEAE</name>
<dbReference type="EMBL" id="JAWZZT010001655">
    <property type="protein sequence ID" value="MDX7019078.1"/>
    <property type="molecule type" value="Genomic_DNA"/>
</dbReference>
<feature type="domain" description="Aldehyde dehydrogenase" evidence="2">
    <location>
        <begin position="7"/>
        <end position="58"/>
    </location>
</feature>
<evidence type="ECO:0000256" key="1">
    <source>
        <dbReference type="ARBA" id="ARBA00023002"/>
    </source>
</evidence>
<dbReference type="GO" id="GO:0016491">
    <property type="term" value="F:oxidoreductase activity"/>
    <property type="evidence" value="ECO:0007669"/>
    <property type="project" value="UniProtKB-KW"/>
</dbReference>
<dbReference type="SUPFAM" id="SSF53720">
    <property type="entry name" value="ALDH-like"/>
    <property type="match status" value="1"/>
</dbReference>
<dbReference type="InterPro" id="IPR016161">
    <property type="entry name" value="Ald_DH/histidinol_DH"/>
</dbReference>
<dbReference type="Gene3D" id="3.40.605.10">
    <property type="entry name" value="Aldehyde Dehydrogenase, Chain A, domain 1"/>
    <property type="match status" value="1"/>
</dbReference>
<dbReference type="InterPro" id="IPR016162">
    <property type="entry name" value="Ald_DH_N"/>
</dbReference>
<gene>
    <name evidence="3" type="ORF">SJ059_32145</name>
</gene>